<feature type="signal peptide" evidence="1">
    <location>
        <begin position="1"/>
        <end position="25"/>
    </location>
</feature>
<dbReference type="EMBL" id="CAXJRC010000005">
    <property type="protein sequence ID" value="CAL2105277.1"/>
    <property type="molecule type" value="Genomic_DNA"/>
</dbReference>
<name>A0ABP1FA17_9FLAO</name>
<evidence type="ECO:0000313" key="4">
    <source>
        <dbReference type="Proteomes" id="UP001497602"/>
    </source>
</evidence>
<feature type="chain" id="PRO_5046533194" evidence="1">
    <location>
        <begin position="26"/>
        <end position="137"/>
    </location>
</feature>
<reference evidence="3 4" key="1">
    <citation type="submission" date="2024-05" db="EMBL/GenBank/DDBJ databases">
        <authorList>
            <person name="Duchaud E."/>
        </authorList>
    </citation>
    <scope>NUCLEOTIDE SEQUENCE [LARGE SCALE GENOMIC DNA]</scope>
    <source>
        <strain evidence="3">Ena-SAMPLE-TAB-13-05-2024-13:56:06:370-140305</strain>
    </source>
</reference>
<dbReference type="Pfam" id="PF12702">
    <property type="entry name" value="Lipocalin_3"/>
    <property type="match status" value="1"/>
</dbReference>
<gene>
    <name evidence="3" type="ORF">T190115A13A_140044</name>
</gene>
<sequence length="137" mass="15561">MNIIKRNRKKLVFVGALVCSLTLLEACKLKSKDKVSNTTHQKESSNSYKELLIGSWLDTSKSELHFTLFKDGSARSDNMATLLYKKWRLNGTTLILTEESIGNGSSSIGEYSYEIQTLNAQEMILKQGNYLLKYTRK</sequence>
<protein>
    <submittedName>
        <fullName evidence="3">Lipocalin-like protein</fullName>
    </submittedName>
</protein>
<dbReference type="Gene3D" id="2.40.128.280">
    <property type="match status" value="1"/>
</dbReference>
<evidence type="ECO:0000256" key="1">
    <source>
        <dbReference type="SAM" id="SignalP"/>
    </source>
</evidence>
<proteinExistence type="predicted"/>
<dbReference type="InterPro" id="IPR024311">
    <property type="entry name" value="Lipocalin-like"/>
</dbReference>
<dbReference type="RefSeq" id="WP_348737133.1">
    <property type="nucleotide sequence ID" value="NZ_CAXJRC010000005.1"/>
</dbReference>
<comment type="caution">
    <text evidence="3">The sequence shown here is derived from an EMBL/GenBank/DDBJ whole genome shotgun (WGS) entry which is preliminary data.</text>
</comment>
<evidence type="ECO:0000259" key="2">
    <source>
        <dbReference type="Pfam" id="PF12702"/>
    </source>
</evidence>
<organism evidence="3 4">
    <name type="scientific">Tenacibaculum vairaonense</name>
    <dbReference type="NCBI Taxonomy" id="3137860"/>
    <lineage>
        <taxon>Bacteria</taxon>
        <taxon>Pseudomonadati</taxon>
        <taxon>Bacteroidota</taxon>
        <taxon>Flavobacteriia</taxon>
        <taxon>Flavobacteriales</taxon>
        <taxon>Flavobacteriaceae</taxon>
        <taxon>Tenacibaculum</taxon>
    </lineage>
</organism>
<evidence type="ECO:0000313" key="3">
    <source>
        <dbReference type="EMBL" id="CAL2105277.1"/>
    </source>
</evidence>
<feature type="domain" description="Lipocalin-like" evidence="2">
    <location>
        <begin position="49"/>
        <end position="137"/>
    </location>
</feature>
<keyword evidence="1" id="KW-0732">Signal</keyword>
<accession>A0ABP1FA17</accession>
<keyword evidence="4" id="KW-1185">Reference proteome</keyword>
<dbReference type="Proteomes" id="UP001497602">
    <property type="component" value="Unassembled WGS sequence"/>
</dbReference>